<dbReference type="InterPro" id="IPR032710">
    <property type="entry name" value="NTF2-like_dom_sf"/>
</dbReference>
<evidence type="ECO:0000313" key="2">
    <source>
        <dbReference type="EMBL" id="ADW68865.1"/>
    </source>
</evidence>
<dbReference type="EMBL" id="CP002480">
    <property type="protein sequence ID" value="ADW68865.1"/>
    <property type="molecule type" value="Genomic_DNA"/>
</dbReference>
<dbReference type="Proteomes" id="UP000000343">
    <property type="component" value="Chromosome"/>
</dbReference>
<dbReference type="KEGG" id="acm:AciX9_1818"/>
<reference evidence="3" key="1">
    <citation type="submission" date="2011-01" db="EMBL/GenBank/DDBJ databases">
        <title>Complete sequence of chromosome of Acidobacterium sp. MP5ACTX9.</title>
        <authorList>
            <consortium name="US DOE Joint Genome Institute"/>
            <person name="Lucas S."/>
            <person name="Copeland A."/>
            <person name="Lapidus A."/>
            <person name="Cheng J.-F."/>
            <person name="Goodwin L."/>
            <person name="Pitluck S."/>
            <person name="Teshima H."/>
            <person name="Detter J.C."/>
            <person name="Han C."/>
            <person name="Tapia R."/>
            <person name="Land M."/>
            <person name="Hauser L."/>
            <person name="Kyrpides N."/>
            <person name="Ivanova N."/>
            <person name="Ovchinnikova G."/>
            <person name="Pagani I."/>
            <person name="Rawat S.R."/>
            <person name="Mannisto M."/>
            <person name="Haggblom M.M."/>
            <person name="Woyke T."/>
        </authorList>
    </citation>
    <scope>NUCLEOTIDE SEQUENCE [LARGE SCALE GENOMIC DNA]</scope>
    <source>
        <strain evidence="3">MP5ACTX9</strain>
    </source>
</reference>
<organism evidence="3">
    <name type="scientific">Granulicella tundricola (strain ATCC BAA-1859 / DSM 23138 / MP5ACTX9)</name>
    <dbReference type="NCBI Taxonomy" id="1198114"/>
    <lineage>
        <taxon>Bacteria</taxon>
        <taxon>Pseudomonadati</taxon>
        <taxon>Acidobacteriota</taxon>
        <taxon>Terriglobia</taxon>
        <taxon>Terriglobales</taxon>
        <taxon>Acidobacteriaceae</taxon>
        <taxon>Granulicella</taxon>
    </lineage>
</organism>
<dbReference type="OrthoDB" id="8754772at2"/>
<protein>
    <recommendedName>
        <fullName evidence="4">SnoaL-like domain-containing protein</fullName>
    </recommendedName>
</protein>
<evidence type="ECO:0000256" key="1">
    <source>
        <dbReference type="SAM" id="SignalP"/>
    </source>
</evidence>
<feature type="chain" id="PRO_5003230487" description="SnoaL-like domain-containing protein" evidence="1">
    <location>
        <begin position="20"/>
        <end position="189"/>
    </location>
</feature>
<dbReference type="AlphaFoldDB" id="E8WZH7"/>
<dbReference type="Gene3D" id="3.10.450.50">
    <property type="match status" value="1"/>
</dbReference>
<feature type="signal peptide" evidence="1">
    <location>
        <begin position="1"/>
        <end position="19"/>
    </location>
</feature>
<name>E8WZH7_GRATM</name>
<dbReference type="SUPFAM" id="SSF54427">
    <property type="entry name" value="NTF2-like"/>
    <property type="match status" value="1"/>
</dbReference>
<dbReference type="PaxDb" id="1198114-AciX9_1818"/>
<dbReference type="RefSeq" id="WP_013580184.1">
    <property type="nucleotide sequence ID" value="NC_015064.1"/>
</dbReference>
<sequence length="189" mass="21015">MKRFWIAALLIAGTLPALSQTPPSPGSIEAHPTWPQSTTDALKTVDGTISALYAAISGPAGQKRDWNAFRSLFLPDARLVVTRVAGVANATKTDAVILSVDDYVNRVSTRFETSGFFERGIASRKEEYGVITHVWTTYESRHKTDDPTPFARGINSVELLKANGRYYIVQVMWDSERPNNEIPKEYLPK</sequence>
<proteinExistence type="predicted"/>
<dbReference type="eggNOG" id="ENOG502ZPJP">
    <property type="taxonomic scope" value="Bacteria"/>
</dbReference>
<dbReference type="STRING" id="1198114.AciX9_1818"/>
<evidence type="ECO:0008006" key="4">
    <source>
        <dbReference type="Google" id="ProtNLM"/>
    </source>
</evidence>
<evidence type="ECO:0000313" key="3">
    <source>
        <dbReference type="Proteomes" id="UP000000343"/>
    </source>
</evidence>
<keyword evidence="1" id="KW-0732">Signal</keyword>
<gene>
    <name evidence="2" type="ordered locus">AciX9_1818</name>
</gene>
<dbReference type="HOGENOM" id="CLU_115824_0_0_0"/>
<keyword evidence="3" id="KW-1185">Reference proteome</keyword>
<accession>E8WZH7</accession>